<dbReference type="Proteomes" id="UP000765509">
    <property type="component" value="Unassembled WGS sequence"/>
</dbReference>
<evidence type="ECO:0000256" key="2">
    <source>
        <dbReference type="ARBA" id="ARBA00022692"/>
    </source>
</evidence>
<protein>
    <submittedName>
        <fullName evidence="9">Uncharacterized protein</fullName>
    </submittedName>
</protein>
<evidence type="ECO:0000256" key="7">
    <source>
        <dbReference type="SAM" id="MobiDB-lite"/>
    </source>
</evidence>
<evidence type="ECO:0000256" key="4">
    <source>
        <dbReference type="ARBA" id="ARBA00023136"/>
    </source>
</evidence>
<dbReference type="GO" id="GO:0034488">
    <property type="term" value="P:basic amino acid transmembrane export from vacuole"/>
    <property type="evidence" value="ECO:0007669"/>
    <property type="project" value="TreeGrafter"/>
</dbReference>
<sequence length="359" mass="41105">MNTSDYFGNLSQLFWLIAQIPQILKNYKTKSIEGLSFYFLLNWILGDLSNLIGCLLTNQLKFQRNLAIYFISIDLILILQFLIYKNKNNSTTTNITSNITTINSSSSSNLTSNHQPTSNLHSKSISNSNSITNLKPNLNRSTAPLTLLSLFTFFKFNLIYKNHNILHHHLNSQFVSQAWIDSSLNNAPDSSFNSSNSFNSNWKIILGRTSAWSCCLLYLTSRLPQIWKNYRRQSVQGLSILLFVMAFFGNLTYLISILTSPLIKSNPNHLINLIPYLLGSGGTLSFDLIIFIQSQIYRHNLYQNQNHPLHHHHPSHPHIISNNILNHSDESSPLIHSNHQFRSNPHSNSFNKKLDRIHV</sequence>
<feature type="compositionally biased region" description="Polar residues" evidence="7">
    <location>
        <begin position="340"/>
        <end position="351"/>
    </location>
</feature>
<evidence type="ECO:0000256" key="3">
    <source>
        <dbReference type="ARBA" id="ARBA00022989"/>
    </source>
</evidence>
<feature type="transmembrane region" description="Helical" evidence="8">
    <location>
        <begin position="240"/>
        <end position="263"/>
    </location>
</feature>
<accession>A0A9Q3EXJ4</accession>
<evidence type="ECO:0000256" key="6">
    <source>
        <dbReference type="ARBA" id="ARBA00050768"/>
    </source>
</evidence>
<reference evidence="9" key="1">
    <citation type="submission" date="2021-03" db="EMBL/GenBank/DDBJ databases">
        <title>Draft genome sequence of rust myrtle Austropuccinia psidii MF-1, a brazilian biotype.</title>
        <authorList>
            <person name="Quecine M.C."/>
            <person name="Pachon D.M.R."/>
            <person name="Bonatelli M.L."/>
            <person name="Correr F.H."/>
            <person name="Franceschini L.M."/>
            <person name="Leite T.F."/>
            <person name="Margarido G.R.A."/>
            <person name="Almeida C.A."/>
            <person name="Ferrarezi J.A."/>
            <person name="Labate C.A."/>
        </authorList>
    </citation>
    <scope>NUCLEOTIDE SEQUENCE</scope>
    <source>
        <strain evidence="9">MF-1</strain>
    </source>
</reference>
<evidence type="ECO:0000256" key="5">
    <source>
        <dbReference type="ARBA" id="ARBA00038039"/>
    </source>
</evidence>
<evidence type="ECO:0000313" key="10">
    <source>
        <dbReference type="Proteomes" id="UP000765509"/>
    </source>
</evidence>
<feature type="region of interest" description="Disordered" evidence="7">
    <location>
        <begin position="340"/>
        <end position="359"/>
    </location>
</feature>
<dbReference type="OrthoDB" id="8048523at2759"/>
<evidence type="ECO:0000313" key="9">
    <source>
        <dbReference type="EMBL" id="MBW0527812.1"/>
    </source>
</evidence>
<evidence type="ECO:0000256" key="8">
    <source>
        <dbReference type="SAM" id="Phobius"/>
    </source>
</evidence>
<dbReference type="EMBL" id="AVOT02033836">
    <property type="protein sequence ID" value="MBW0527812.1"/>
    <property type="molecule type" value="Genomic_DNA"/>
</dbReference>
<dbReference type="InterPro" id="IPR006603">
    <property type="entry name" value="PQ-loop_rpt"/>
</dbReference>
<evidence type="ECO:0000256" key="1">
    <source>
        <dbReference type="ARBA" id="ARBA00004141"/>
    </source>
</evidence>
<feature type="transmembrane region" description="Helical" evidence="8">
    <location>
        <begin position="66"/>
        <end position="84"/>
    </location>
</feature>
<organism evidence="9 10">
    <name type="scientific">Austropuccinia psidii MF-1</name>
    <dbReference type="NCBI Taxonomy" id="1389203"/>
    <lineage>
        <taxon>Eukaryota</taxon>
        <taxon>Fungi</taxon>
        <taxon>Dikarya</taxon>
        <taxon>Basidiomycota</taxon>
        <taxon>Pucciniomycotina</taxon>
        <taxon>Pucciniomycetes</taxon>
        <taxon>Pucciniales</taxon>
        <taxon>Sphaerophragmiaceae</taxon>
        <taxon>Austropuccinia</taxon>
    </lineage>
</organism>
<proteinExistence type="inferred from homology"/>
<dbReference type="AlphaFoldDB" id="A0A9Q3EXJ4"/>
<dbReference type="GO" id="GO:0015174">
    <property type="term" value="F:basic amino acid transmembrane transporter activity"/>
    <property type="evidence" value="ECO:0007669"/>
    <property type="project" value="TreeGrafter"/>
</dbReference>
<keyword evidence="2 8" id="KW-0812">Transmembrane</keyword>
<keyword evidence="10" id="KW-1185">Reference proteome</keyword>
<keyword evidence="4 8" id="KW-0472">Membrane</keyword>
<dbReference type="PANTHER" id="PTHR16201">
    <property type="entry name" value="SEVEN TRANSMEMBRANE PROTEIN 1-RELATED"/>
    <property type="match status" value="1"/>
</dbReference>
<dbReference type="PANTHER" id="PTHR16201:SF34">
    <property type="entry name" value="LYSOSOMAL AMINO ACID TRANSPORTER 1"/>
    <property type="match status" value="1"/>
</dbReference>
<gene>
    <name evidence="9" type="ORF">O181_067527</name>
</gene>
<dbReference type="Pfam" id="PF04193">
    <property type="entry name" value="PQ-loop"/>
    <property type="match status" value="2"/>
</dbReference>
<feature type="transmembrane region" description="Helical" evidence="8">
    <location>
        <begin position="36"/>
        <end position="60"/>
    </location>
</feature>
<comment type="subcellular location">
    <subcellularLocation>
        <location evidence="1">Membrane</location>
        <topology evidence="1">Multi-pass membrane protein</topology>
    </subcellularLocation>
</comment>
<comment type="caution">
    <text evidence="9">The sequence shown here is derived from an EMBL/GenBank/DDBJ whole genome shotgun (WGS) entry which is preliminary data.</text>
</comment>
<name>A0A9Q3EXJ4_9BASI</name>
<feature type="transmembrane region" description="Helical" evidence="8">
    <location>
        <begin position="269"/>
        <end position="292"/>
    </location>
</feature>
<dbReference type="SMART" id="SM00679">
    <property type="entry name" value="CTNS"/>
    <property type="match status" value="2"/>
</dbReference>
<dbReference type="GO" id="GO:0000329">
    <property type="term" value="C:fungal-type vacuole membrane"/>
    <property type="evidence" value="ECO:0007669"/>
    <property type="project" value="TreeGrafter"/>
</dbReference>
<comment type="catalytic activity">
    <reaction evidence="6">
        <text>L-histidine(out) + L-arginine(in) = L-histidine(in) + L-arginine(out)</text>
        <dbReference type="Rhea" id="RHEA:71063"/>
        <dbReference type="ChEBI" id="CHEBI:32682"/>
        <dbReference type="ChEBI" id="CHEBI:57595"/>
    </reaction>
</comment>
<comment type="similarity">
    <text evidence="5">Belongs to the laat-1 family.</text>
</comment>
<keyword evidence="3 8" id="KW-1133">Transmembrane helix</keyword>
<dbReference type="InterPro" id="IPR051415">
    <property type="entry name" value="LAAT-1"/>
</dbReference>
<dbReference type="FunFam" id="1.20.1280.290:FF:000009">
    <property type="entry name" value="PQ loop repeat family protein"/>
    <property type="match status" value="1"/>
</dbReference>
<dbReference type="Gene3D" id="1.20.1280.290">
    <property type="match status" value="2"/>
</dbReference>